<dbReference type="EMBL" id="CP094528">
    <property type="protein sequence ID" value="UOE42895.1"/>
    <property type="molecule type" value="Genomic_DNA"/>
</dbReference>
<evidence type="ECO:0000256" key="4">
    <source>
        <dbReference type="ARBA" id="ARBA00022842"/>
    </source>
</evidence>
<dbReference type="Pfam" id="PF01850">
    <property type="entry name" value="PIN"/>
    <property type="match status" value="1"/>
</dbReference>
<dbReference type="InterPro" id="IPR041705">
    <property type="entry name" value="PIN_Sll0205"/>
</dbReference>
<reference evidence="6 7" key="1">
    <citation type="submission" date="2022-03" db="EMBL/GenBank/DDBJ databases">
        <title>Mucilaginibacter sp. isolated from the gut of Protaetia brevitarsis seulensis larvae.</title>
        <authorList>
            <person name="Won M."/>
            <person name="Kim S.-J."/>
            <person name="Kwon S.-W."/>
        </authorList>
    </citation>
    <scope>NUCLEOTIDE SEQUENCE [LARGE SCALE GENOMIC DNA]</scope>
    <source>
        <strain evidence="6 7">CFWR-12</strain>
    </source>
</reference>
<dbReference type="InterPro" id="IPR002716">
    <property type="entry name" value="PIN_dom"/>
</dbReference>
<evidence type="ECO:0000256" key="1">
    <source>
        <dbReference type="ARBA" id="ARBA00022722"/>
    </source>
</evidence>
<dbReference type="CDD" id="cd09872">
    <property type="entry name" value="PIN_Sll0205-like"/>
    <property type="match status" value="1"/>
</dbReference>
<dbReference type="Proteomes" id="UP000832097">
    <property type="component" value="Chromosome"/>
</dbReference>
<dbReference type="PANTHER" id="PTHR36173:SF2">
    <property type="entry name" value="RIBONUCLEASE VAPC16"/>
    <property type="match status" value="1"/>
</dbReference>
<keyword evidence="2" id="KW-0479">Metal-binding</keyword>
<dbReference type="PANTHER" id="PTHR36173">
    <property type="entry name" value="RIBONUCLEASE VAPC16-RELATED"/>
    <property type="match status" value="1"/>
</dbReference>
<evidence type="ECO:0000256" key="2">
    <source>
        <dbReference type="ARBA" id="ARBA00022723"/>
    </source>
</evidence>
<keyword evidence="7" id="KW-1185">Reference proteome</keyword>
<dbReference type="RefSeq" id="WP_243553845.1">
    <property type="nucleotide sequence ID" value="NZ_CP094528.1"/>
</dbReference>
<evidence type="ECO:0000259" key="5">
    <source>
        <dbReference type="Pfam" id="PF01850"/>
    </source>
</evidence>
<sequence length="123" mass="13807">MKALLDTHVLLWWLSDDRRLTPDHRAIIADASNDLLVSAVVVAEISIKASLGKLDVPDDLENVIRSGGFDHLDFSTAHAAALRDLPWHHRDPFDRMLVAQAHVEGIPLLTTDARIRDYRIAVR</sequence>
<organism evidence="6 7">
    <name type="scientific">Agromyces larvae</name>
    <dbReference type="NCBI Taxonomy" id="2929802"/>
    <lineage>
        <taxon>Bacteria</taxon>
        <taxon>Bacillati</taxon>
        <taxon>Actinomycetota</taxon>
        <taxon>Actinomycetes</taxon>
        <taxon>Micrococcales</taxon>
        <taxon>Microbacteriaceae</taxon>
        <taxon>Agromyces</taxon>
    </lineage>
</organism>
<keyword evidence="1" id="KW-0540">Nuclease</keyword>
<accession>A0ABY4C292</accession>
<protein>
    <submittedName>
        <fullName evidence="6">Type II toxin-antitoxin system VapC family toxin</fullName>
    </submittedName>
</protein>
<gene>
    <name evidence="6" type="ORF">MTO99_11925</name>
</gene>
<evidence type="ECO:0000313" key="6">
    <source>
        <dbReference type="EMBL" id="UOE42895.1"/>
    </source>
</evidence>
<dbReference type="InterPro" id="IPR029060">
    <property type="entry name" value="PIN-like_dom_sf"/>
</dbReference>
<keyword evidence="3" id="KW-0378">Hydrolase</keyword>
<dbReference type="InterPro" id="IPR052919">
    <property type="entry name" value="TA_system_RNase"/>
</dbReference>
<keyword evidence="4" id="KW-0460">Magnesium</keyword>
<evidence type="ECO:0000256" key="3">
    <source>
        <dbReference type="ARBA" id="ARBA00022801"/>
    </source>
</evidence>
<evidence type="ECO:0000313" key="7">
    <source>
        <dbReference type="Proteomes" id="UP000832097"/>
    </source>
</evidence>
<dbReference type="Gene3D" id="3.40.50.1010">
    <property type="entry name" value="5'-nuclease"/>
    <property type="match status" value="1"/>
</dbReference>
<feature type="domain" description="PIN" evidence="5">
    <location>
        <begin position="4"/>
        <end position="119"/>
    </location>
</feature>
<dbReference type="SUPFAM" id="SSF88723">
    <property type="entry name" value="PIN domain-like"/>
    <property type="match status" value="1"/>
</dbReference>
<name>A0ABY4C292_9MICO</name>
<proteinExistence type="predicted"/>